<name>A0A1H1S951_9MICO</name>
<proteinExistence type="predicted"/>
<dbReference type="Proteomes" id="UP000199597">
    <property type="component" value="Chromosome I"/>
</dbReference>
<dbReference type="InterPro" id="IPR035931">
    <property type="entry name" value="YlxR-like_sf"/>
</dbReference>
<dbReference type="SUPFAM" id="SSF64376">
    <property type="entry name" value="YlxR-like"/>
    <property type="match status" value="1"/>
</dbReference>
<dbReference type="PANTHER" id="PTHR34215:SF1">
    <property type="entry name" value="YLXR DOMAIN-CONTAINING PROTEIN"/>
    <property type="match status" value="1"/>
</dbReference>
<dbReference type="STRING" id="1136497.SAMN04489752_1730"/>
<dbReference type="EMBL" id="LT629766">
    <property type="protein sequence ID" value="SDS44413.1"/>
    <property type="molecule type" value="Genomic_DNA"/>
</dbReference>
<dbReference type="PANTHER" id="PTHR34215">
    <property type="entry name" value="BLL0784 PROTEIN"/>
    <property type="match status" value="1"/>
</dbReference>
<accession>A0A1H1S951</accession>
<dbReference type="AlphaFoldDB" id="A0A1H1S951"/>
<protein>
    <submittedName>
        <fullName evidence="2">Predicted RNA-binding protein YlxR, DUF448 family</fullName>
    </submittedName>
</protein>
<keyword evidence="3" id="KW-1185">Reference proteome</keyword>
<evidence type="ECO:0000313" key="2">
    <source>
        <dbReference type="EMBL" id="SDS44413.1"/>
    </source>
</evidence>
<dbReference type="Pfam" id="PF04296">
    <property type="entry name" value="YlxR"/>
    <property type="match status" value="1"/>
</dbReference>
<dbReference type="InterPro" id="IPR007393">
    <property type="entry name" value="YlxR_dom"/>
</dbReference>
<evidence type="ECO:0000313" key="3">
    <source>
        <dbReference type="Proteomes" id="UP000199597"/>
    </source>
</evidence>
<sequence>MEDRHRRRRVASCSDSHHWPPWRARGAGTVESLIVNVGDGPERTCIACRQKAGRDELTRFVFRPDQHPAVVHDVSATLPGRGAWVHPDVKCLNKALTTAAFARSFRTKITASDLPRIDTEPIQNG</sequence>
<dbReference type="Gene3D" id="3.30.1230.10">
    <property type="entry name" value="YlxR-like"/>
    <property type="match status" value="1"/>
</dbReference>
<evidence type="ECO:0000259" key="1">
    <source>
        <dbReference type="Pfam" id="PF04296"/>
    </source>
</evidence>
<gene>
    <name evidence="2" type="ORF">SAMN04489752_1730</name>
</gene>
<organism evidence="2 3">
    <name type="scientific">Brevibacterium siliguriense</name>
    <dbReference type="NCBI Taxonomy" id="1136497"/>
    <lineage>
        <taxon>Bacteria</taxon>
        <taxon>Bacillati</taxon>
        <taxon>Actinomycetota</taxon>
        <taxon>Actinomycetes</taxon>
        <taxon>Micrococcales</taxon>
        <taxon>Brevibacteriaceae</taxon>
        <taxon>Brevibacterium</taxon>
    </lineage>
</organism>
<feature type="domain" description="YlxR" evidence="1">
    <location>
        <begin position="43"/>
        <end position="111"/>
    </location>
</feature>
<reference evidence="3" key="1">
    <citation type="submission" date="2016-10" db="EMBL/GenBank/DDBJ databases">
        <authorList>
            <person name="Varghese N."/>
            <person name="Submissions S."/>
        </authorList>
    </citation>
    <scope>NUCLEOTIDE SEQUENCE [LARGE SCALE GENOMIC DNA]</scope>
    <source>
        <strain evidence="3">DSM 23676</strain>
    </source>
</reference>
<dbReference type="InterPro" id="IPR037465">
    <property type="entry name" value="YlxR"/>
</dbReference>